<dbReference type="PANTHER" id="PTHR35011">
    <property type="entry name" value="2,3-DIKETO-L-GULONATE TRAP TRANSPORTER SMALL PERMEASE PROTEIN YIAM"/>
    <property type="match status" value="1"/>
</dbReference>
<dbReference type="GO" id="GO:0022857">
    <property type="term" value="F:transmembrane transporter activity"/>
    <property type="evidence" value="ECO:0007669"/>
    <property type="project" value="UniProtKB-UniRule"/>
</dbReference>
<keyword evidence="4 9" id="KW-0997">Cell inner membrane</keyword>
<dbReference type="Proteomes" id="UP000609531">
    <property type="component" value="Unassembled WGS sequence"/>
</dbReference>
<evidence type="ECO:0000256" key="7">
    <source>
        <dbReference type="ARBA" id="ARBA00023136"/>
    </source>
</evidence>
<comment type="function">
    <text evidence="9">Part of the tripartite ATP-independent periplasmic (TRAP) transport system.</text>
</comment>
<evidence type="ECO:0000259" key="10">
    <source>
        <dbReference type="Pfam" id="PF04290"/>
    </source>
</evidence>
<protein>
    <recommendedName>
        <fullName evidence="9">TRAP transporter small permease protein</fullName>
    </recommendedName>
</protein>
<evidence type="ECO:0000256" key="4">
    <source>
        <dbReference type="ARBA" id="ARBA00022519"/>
    </source>
</evidence>
<evidence type="ECO:0000256" key="9">
    <source>
        <dbReference type="RuleBase" id="RU369079"/>
    </source>
</evidence>
<feature type="transmembrane region" description="Helical" evidence="9">
    <location>
        <begin position="49"/>
        <end position="66"/>
    </location>
</feature>
<feature type="domain" description="Tripartite ATP-independent periplasmic transporters DctQ component" evidence="10">
    <location>
        <begin position="27"/>
        <end position="154"/>
    </location>
</feature>
<comment type="caution">
    <text evidence="11">The sequence shown here is derived from an EMBL/GenBank/DDBJ whole genome shotgun (WGS) entry which is preliminary data.</text>
</comment>
<comment type="subcellular location">
    <subcellularLocation>
        <location evidence="1 9">Cell inner membrane</location>
        <topology evidence="1 9">Multi-pass membrane protein</topology>
    </subcellularLocation>
</comment>
<reference evidence="11" key="1">
    <citation type="submission" date="2020-12" db="EMBL/GenBank/DDBJ databases">
        <title>Bacterial taxonomy.</title>
        <authorList>
            <person name="Pan X."/>
        </authorList>
    </citation>
    <scope>NUCLEOTIDE SEQUENCE</scope>
    <source>
        <strain evidence="11">B2012</strain>
    </source>
</reference>
<feature type="transmembrane region" description="Helical" evidence="9">
    <location>
        <begin position="129"/>
        <end position="150"/>
    </location>
</feature>
<evidence type="ECO:0000313" key="12">
    <source>
        <dbReference type="Proteomes" id="UP000609531"/>
    </source>
</evidence>
<dbReference type="PANTHER" id="PTHR35011:SF2">
    <property type="entry name" value="2,3-DIKETO-L-GULONATE TRAP TRANSPORTER SMALL PERMEASE PROTEIN YIAM"/>
    <property type="match status" value="1"/>
</dbReference>
<proteinExistence type="inferred from homology"/>
<evidence type="ECO:0000256" key="1">
    <source>
        <dbReference type="ARBA" id="ARBA00004429"/>
    </source>
</evidence>
<evidence type="ECO:0000256" key="5">
    <source>
        <dbReference type="ARBA" id="ARBA00022692"/>
    </source>
</evidence>
<organism evidence="11 12">
    <name type="scientific">Acuticoccus mangrovi</name>
    <dbReference type="NCBI Taxonomy" id="2796142"/>
    <lineage>
        <taxon>Bacteria</taxon>
        <taxon>Pseudomonadati</taxon>
        <taxon>Pseudomonadota</taxon>
        <taxon>Alphaproteobacteria</taxon>
        <taxon>Hyphomicrobiales</taxon>
        <taxon>Amorphaceae</taxon>
        <taxon>Acuticoccus</taxon>
    </lineage>
</organism>
<keyword evidence="12" id="KW-1185">Reference proteome</keyword>
<dbReference type="EMBL" id="JAEKJA010000007">
    <property type="protein sequence ID" value="MBJ3776277.1"/>
    <property type="molecule type" value="Genomic_DNA"/>
</dbReference>
<evidence type="ECO:0000256" key="3">
    <source>
        <dbReference type="ARBA" id="ARBA00022475"/>
    </source>
</evidence>
<comment type="subunit">
    <text evidence="9">The complex comprises the extracytoplasmic solute receptor protein and the two transmembrane proteins.</text>
</comment>
<gene>
    <name evidence="11" type="ORF">JCR33_11290</name>
</gene>
<keyword evidence="5 9" id="KW-0812">Transmembrane</keyword>
<evidence type="ECO:0000313" key="11">
    <source>
        <dbReference type="EMBL" id="MBJ3776277.1"/>
    </source>
</evidence>
<dbReference type="InterPro" id="IPR007387">
    <property type="entry name" value="TRAP_DctQ"/>
</dbReference>
<keyword evidence="2 9" id="KW-0813">Transport</keyword>
<comment type="similarity">
    <text evidence="8 9">Belongs to the TRAP transporter small permease family.</text>
</comment>
<evidence type="ECO:0000256" key="2">
    <source>
        <dbReference type="ARBA" id="ARBA00022448"/>
    </source>
</evidence>
<feature type="transmembrane region" description="Helical" evidence="9">
    <location>
        <begin position="87"/>
        <end position="109"/>
    </location>
</feature>
<keyword evidence="3" id="KW-1003">Cell membrane</keyword>
<evidence type="ECO:0000256" key="8">
    <source>
        <dbReference type="ARBA" id="ARBA00038436"/>
    </source>
</evidence>
<dbReference type="InterPro" id="IPR055348">
    <property type="entry name" value="DctQ"/>
</dbReference>
<keyword evidence="7 9" id="KW-0472">Membrane</keyword>
<dbReference type="GO" id="GO:0015740">
    <property type="term" value="P:C4-dicarboxylate transport"/>
    <property type="evidence" value="ECO:0007669"/>
    <property type="project" value="TreeGrafter"/>
</dbReference>
<evidence type="ECO:0000256" key="6">
    <source>
        <dbReference type="ARBA" id="ARBA00022989"/>
    </source>
</evidence>
<sequence length="175" mass="19008">MPFDQRVARWFTLICRVGTGGAFGVLLLSVTVQVVGRTIGSSPVWTEELTRFALLYLAAFGTGLALRTGDLVNVDLVAEAMPRPFAWLLRLLSAAAVLVLSLALMSAAWRFTSIGAFQTSPALGWRMTYIHASMLVLLALLGVFAALRIWGMLRGHDDGLPMGDSPEALAHEERH</sequence>
<feature type="transmembrane region" description="Helical" evidence="9">
    <location>
        <begin position="7"/>
        <end position="29"/>
    </location>
</feature>
<dbReference type="Pfam" id="PF04290">
    <property type="entry name" value="DctQ"/>
    <property type="match status" value="1"/>
</dbReference>
<dbReference type="AlphaFoldDB" id="A0A934MDE9"/>
<name>A0A934MDE9_9HYPH</name>
<keyword evidence="6 9" id="KW-1133">Transmembrane helix</keyword>
<dbReference type="GO" id="GO:0005886">
    <property type="term" value="C:plasma membrane"/>
    <property type="evidence" value="ECO:0007669"/>
    <property type="project" value="UniProtKB-SubCell"/>
</dbReference>
<accession>A0A934MDE9</accession>